<accession>A0ABW3RI53</accession>
<proteinExistence type="predicted"/>
<dbReference type="RefSeq" id="WP_138090002.1">
    <property type="nucleotide sequence ID" value="NZ_JBHTKY010000002.1"/>
</dbReference>
<gene>
    <name evidence="1" type="ORF">ACFQ2C_02220</name>
</gene>
<protein>
    <recommendedName>
        <fullName evidence="3">Lipocalin-like domain-containing protein</fullName>
    </recommendedName>
</protein>
<dbReference type="EMBL" id="JBHTKY010000002">
    <property type="protein sequence ID" value="MFD1164412.1"/>
    <property type="molecule type" value="Genomic_DNA"/>
</dbReference>
<evidence type="ECO:0008006" key="3">
    <source>
        <dbReference type="Google" id="ProtNLM"/>
    </source>
</evidence>
<dbReference type="Proteomes" id="UP001597205">
    <property type="component" value="Unassembled WGS sequence"/>
</dbReference>
<comment type="caution">
    <text evidence="1">The sequence shown here is derived from an EMBL/GenBank/DDBJ whole genome shotgun (WGS) entry which is preliminary data.</text>
</comment>
<reference evidence="2" key="1">
    <citation type="journal article" date="2019" name="Int. J. Syst. Evol. Microbiol.">
        <title>The Global Catalogue of Microorganisms (GCM) 10K type strain sequencing project: providing services to taxonomists for standard genome sequencing and annotation.</title>
        <authorList>
            <consortium name="The Broad Institute Genomics Platform"/>
            <consortium name="The Broad Institute Genome Sequencing Center for Infectious Disease"/>
            <person name="Wu L."/>
            <person name="Ma J."/>
        </authorList>
    </citation>
    <scope>NUCLEOTIDE SEQUENCE [LARGE SCALE GENOMIC DNA]</scope>
    <source>
        <strain evidence="2">CCUG 52468</strain>
    </source>
</reference>
<keyword evidence="2" id="KW-1185">Reference proteome</keyword>
<sequence>MKTRLSFMVLPILLLLVGSTGGLFKILIENSVDAVDSTTLIGKWTAYEYYDNNIHPKGLNQNLDFSKVNQISNLIEYESQEDPCPSKISEVEQKMEYFKIKFMENGKAEILEKLYYKMNSYNSKCQNAVYDESYDQVLIANWDLDLKNATLNLRDSLSDSQNNFKIYYLDKREMHLALKKDQDFIFVKLQKQ</sequence>
<evidence type="ECO:0000313" key="2">
    <source>
        <dbReference type="Proteomes" id="UP001597205"/>
    </source>
</evidence>
<name>A0ABW3RI53_9SPHI</name>
<evidence type="ECO:0000313" key="1">
    <source>
        <dbReference type="EMBL" id="MFD1164412.1"/>
    </source>
</evidence>
<organism evidence="1 2">
    <name type="scientific">Sphingobacterium daejeonense</name>
    <dbReference type="NCBI Taxonomy" id="371142"/>
    <lineage>
        <taxon>Bacteria</taxon>
        <taxon>Pseudomonadati</taxon>
        <taxon>Bacteroidota</taxon>
        <taxon>Sphingobacteriia</taxon>
        <taxon>Sphingobacteriales</taxon>
        <taxon>Sphingobacteriaceae</taxon>
        <taxon>Sphingobacterium</taxon>
    </lineage>
</organism>